<feature type="region of interest" description="Disordered" evidence="1">
    <location>
        <begin position="1"/>
        <end position="80"/>
    </location>
</feature>
<reference evidence="4 5" key="1">
    <citation type="submission" date="2018-09" db="EMBL/GenBank/DDBJ databases">
        <title>Genomic investigation of the strawberry pathogen Phytophthora fragariae indicates pathogenicity is determined by transcriptional variation in three key races.</title>
        <authorList>
            <person name="Adams T.M."/>
            <person name="Armitage A.D."/>
            <person name="Sobczyk M.K."/>
            <person name="Bates H.J."/>
            <person name="Dunwell J.M."/>
            <person name="Nellist C.F."/>
            <person name="Harrison R.J."/>
        </authorList>
    </citation>
    <scope>NUCLEOTIDE SEQUENCE [LARGE SCALE GENOMIC DNA]</scope>
    <source>
        <strain evidence="3 4">BC-23</strain>
        <strain evidence="2 5">ONT-3</strain>
    </source>
</reference>
<evidence type="ECO:0000313" key="4">
    <source>
        <dbReference type="Proteomes" id="UP000476176"/>
    </source>
</evidence>
<accession>A0A6G0KGQ0</accession>
<dbReference type="EMBL" id="QXGC01001635">
    <property type="protein sequence ID" value="KAE9198977.1"/>
    <property type="molecule type" value="Genomic_DNA"/>
</dbReference>
<sequence length="349" mass="37842">MEKARATRQGSTRAAVPGHSASTRSLGASGSRLRLSLLPKDAADRPSSPSPDTPGDDADRPSSPSPDTPGDDAVSATAQPSFDALELLGPSLSEVLTFVNPPQPRRLQEAQQDATSGGEPTAEDNQSHHGSSSSSLAAADASAKFDLRLSRSAVLGKLADPSVDNARKTQEYFAKLLSRIQCEATGLVLLHDATVVIFLETTAEQFLAILKQLQQQRIIEASSMKVLASCDDHGVRILQGLYFKKIVLNRSDAGEWTDDSAPQCVVETFLNLIKFTKKIGPMPPAEIRKCLTNLSNTDQTFLPSNDLVLWLLSRDELMALDEFLGFFDIPVAVELESERVWPVHPLIHY</sequence>
<dbReference type="PANTHER" id="PTHR34035">
    <property type="entry name" value="TESTIS-EXPRESSED PROTEIN 47"/>
    <property type="match status" value="1"/>
</dbReference>
<dbReference type="AlphaFoldDB" id="A0A6G0KGQ0"/>
<protein>
    <submittedName>
        <fullName evidence="2">Uncharacterized protein</fullName>
    </submittedName>
</protein>
<evidence type="ECO:0000313" key="2">
    <source>
        <dbReference type="EMBL" id="KAE9086953.1"/>
    </source>
</evidence>
<dbReference type="PANTHER" id="PTHR34035:SF1">
    <property type="entry name" value="TESTIS-EXPRESSED PROTEIN 47"/>
    <property type="match status" value="1"/>
</dbReference>
<dbReference type="InterPro" id="IPR055308">
    <property type="entry name" value="TEX47-like"/>
</dbReference>
<evidence type="ECO:0000313" key="5">
    <source>
        <dbReference type="Proteomes" id="UP000488956"/>
    </source>
</evidence>
<feature type="compositionally biased region" description="Low complexity" evidence="1">
    <location>
        <begin position="20"/>
        <end position="40"/>
    </location>
</feature>
<dbReference type="EMBL" id="QXFX01001646">
    <property type="protein sequence ID" value="KAE9086953.1"/>
    <property type="molecule type" value="Genomic_DNA"/>
</dbReference>
<organism evidence="2 5">
    <name type="scientific">Phytophthora fragariae</name>
    <dbReference type="NCBI Taxonomy" id="53985"/>
    <lineage>
        <taxon>Eukaryota</taxon>
        <taxon>Sar</taxon>
        <taxon>Stramenopiles</taxon>
        <taxon>Oomycota</taxon>
        <taxon>Peronosporomycetes</taxon>
        <taxon>Peronosporales</taxon>
        <taxon>Peronosporaceae</taxon>
        <taxon>Phytophthora</taxon>
    </lineage>
</organism>
<name>A0A6G0KGQ0_9STRA</name>
<dbReference type="Pfam" id="PF24787">
    <property type="entry name" value="TEX47"/>
    <property type="match status" value="1"/>
</dbReference>
<comment type="caution">
    <text evidence="2">The sequence shown here is derived from an EMBL/GenBank/DDBJ whole genome shotgun (WGS) entry which is preliminary data.</text>
</comment>
<evidence type="ECO:0000256" key="1">
    <source>
        <dbReference type="SAM" id="MobiDB-lite"/>
    </source>
</evidence>
<dbReference type="Proteomes" id="UP000476176">
    <property type="component" value="Unassembled WGS sequence"/>
</dbReference>
<dbReference type="Proteomes" id="UP000488956">
    <property type="component" value="Unassembled WGS sequence"/>
</dbReference>
<proteinExistence type="predicted"/>
<feature type="region of interest" description="Disordered" evidence="1">
    <location>
        <begin position="101"/>
        <end position="137"/>
    </location>
</feature>
<gene>
    <name evidence="3" type="ORF">PF004_g19396</name>
    <name evidence="2" type="ORF">PF010_g19902</name>
</gene>
<evidence type="ECO:0000313" key="3">
    <source>
        <dbReference type="EMBL" id="KAE9198977.1"/>
    </source>
</evidence>